<evidence type="ECO:0000256" key="1">
    <source>
        <dbReference type="SAM" id="MobiDB-lite"/>
    </source>
</evidence>
<organism evidence="2 3">
    <name type="scientific">Heterodera trifolii</name>
    <dbReference type="NCBI Taxonomy" id="157864"/>
    <lineage>
        <taxon>Eukaryota</taxon>
        <taxon>Metazoa</taxon>
        <taxon>Ecdysozoa</taxon>
        <taxon>Nematoda</taxon>
        <taxon>Chromadorea</taxon>
        <taxon>Rhabditida</taxon>
        <taxon>Tylenchina</taxon>
        <taxon>Tylenchomorpha</taxon>
        <taxon>Tylenchoidea</taxon>
        <taxon>Heteroderidae</taxon>
        <taxon>Heteroderinae</taxon>
        <taxon>Heterodera</taxon>
    </lineage>
</organism>
<dbReference type="Proteomes" id="UP001620626">
    <property type="component" value="Unassembled WGS sequence"/>
</dbReference>
<comment type="caution">
    <text evidence="2">The sequence shown here is derived from an EMBL/GenBank/DDBJ whole genome shotgun (WGS) entry which is preliminary data.</text>
</comment>
<protein>
    <submittedName>
        <fullName evidence="2">Uncharacterized protein</fullName>
    </submittedName>
</protein>
<gene>
    <name evidence="2" type="ORF">niasHT_026764</name>
</gene>
<feature type="compositionally biased region" description="Basic and acidic residues" evidence="1">
    <location>
        <begin position="62"/>
        <end position="78"/>
    </location>
</feature>
<feature type="region of interest" description="Disordered" evidence="1">
    <location>
        <begin position="60"/>
        <end position="129"/>
    </location>
</feature>
<dbReference type="EMBL" id="JBICBT010000810">
    <property type="protein sequence ID" value="KAL3099343.1"/>
    <property type="molecule type" value="Genomic_DNA"/>
</dbReference>
<accession>A0ABD2K930</accession>
<evidence type="ECO:0000313" key="2">
    <source>
        <dbReference type="EMBL" id="KAL3099343.1"/>
    </source>
</evidence>
<keyword evidence="3" id="KW-1185">Reference proteome</keyword>
<dbReference type="InterPro" id="IPR043164">
    <property type="entry name" value="Ribosomal_uL10-like_insert_sf"/>
</dbReference>
<proteinExistence type="predicted"/>
<name>A0ABD2K930_9BILA</name>
<dbReference type="Gene3D" id="3.90.105.20">
    <property type="match status" value="1"/>
</dbReference>
<sequence>MCLPFPLPSTGNIELLEEFTVCKAGNQLSADQARIFKQFGHRLAHFCVRLLARANFQGGDKAGADRVEAEGVESRDVEAGNWEGSGGDAGAANFQGGDKAGAGGVEAEGVESRDVEAGNWEASGGDAGA</sequence>
<evidence type="ECO:0000313" key="3">
    <source>
        <dbReference type="Proteomes" id="UP001620626"/>
    </source>
</evidence>
<reference evidence="2 3" key="1">
    <citation type="submission" date="2024-10" db="EMBL/GenBank/DDBJ databases">
        <authorList>
            <person name="Kim D."/>
        </authorList>
    </citation>
    <scope>NUCLEOTIDE SEQUENCE [LARGE SCALE GENOMIC DNA]</scope>
    <source>
        <strain evidence="2">BH-2024</strain>
    </source>
</reference>
<dbReference type="AlphaFoldDB" id="A0ABD2K930"/>